<evidence type="ECO:0000313" key="2">
    <source>
        <dbReference type="Proteomes" id="UP001519460"/>
    </source>
</evidence>
<name>A0ABD0KNH9_9CAEN</name>
<evidence type="ECO:0000313" key="1">
    <source>
        <dbReference type="EMBL" id="KAK7488458.1"/>
    </source>
</evidence>
<gene>
    <name evidence="1" type="ORF">BaRGS_00020243</name>
</gene>
<organism evidence="1 2">
    <name type="scientific">Batillaria attramentaria</name>
    <dbReference type="NCBI Taxonomy" id="370345"/>
    <lineage>
        <taxon>Eukaryota</taxon>
        <taxon>Metazoa</taxon>
        <taxon>Spiralia</taxon>
        <taxon>Lophotrochozoa</taxon>
        <taxon>Mollusca</taxon>
        <taxon>Gastropoda</taxon>
        <taxon>Caenogastropoda</taxon>
        <taxon>Sorbeoconcha</taxon>
        <taxon>Cerithioidea</taxon>
        <taxon>Batillariidae</taxon>
        <taxon>Batillaria</taxon>
    </lineage>
</organism>
<comment type="caution">
    <text evidence="1">The sequence shown here is derived from an EMBL/GenBank/DDBJ whole genome shotgun (WGS) entry which is preliminary data.</text>
</comment>
<reference evidence="1 2" key="1">
    <citation type="journal article" date="2023" name="Sci. Data">
        <title>Genome assembly of the Korean intertidal mud-creeper Batillaria attramentaria.</title>
        <authorList>
            <person name="Patra A.K."/>
            <person name="Ho P.T."/>
            <person name="Jun S."/>
            <person name="Lee S.J."/>
            <person name="Kim Y."/>
            <person name="Won Y.J."/>
        </authorList>
    </citation>
    <scope>NUCLEOTIDE SEQUENCE [LARGE SCALE GENOMIC DNA]</scope>
    <source>
        <strain evidence="1">Wonlab-2016</strain>
    </source>
</reference>
<dbReference type="Proteomes" id="UP001519460">
    <property type="component" value="Unassembled WGS sequence"/>
</dbReference>
<accession>A0ABD0KNH9</accession>
<dbReference type="AlphaFoldDB" id="A0ABD0KNH9"/>
<protein>
    <submittedName>
        <fullName evidence="1">Uncharacterized protein</fullName>
    </submittedName>
</protein>
<sequence length="133" mass="15050">MKILQTIAEKKLADISLKKSDQAVILAVKTALTVREESVVIDPNLLFQRLVKVAETSESLADYFRYELTNIPTKDTFLSNPNKKQRFIDKLSKALMENGFHTAHASGDADCLIVQTSLKMSKRVTGCSDWRRY</sequence>
<keyword evidence="2" id="KW-1185">Reference proteome</keyword>
<proteinExistence type="predicted"/>
<dbReference type="EMBL" id="JACVVK020000150">
    <property type="protein sequence ID" value="KAK7488458.1"/>
    <property type="molecule type" value="Genomic_DNA"/>
</dbReference>